<dbReference type="EMBL" id="HE796900">
    <property type="protein sequence ID" value="CCL98785.1"/>
    <property type="molecule type" value="Genomic_DNA"/>
</dbReference>
<feature type="region of interest" description="Disordered" evidence="1">
    <location>
        <begin position="215"/>
        <end position="235"/>
    </location>
</feature>
<dbReference type="HOGENOM" id="CLU_063486_0_0_1"/>
<dbReference type="SUPFAM" id="SSF48403">
    <property type="entry name" value="Ankyrin repeat"/>
    <property type="match status" value="1"/>
</dbReference>
<dbReference type="GeneID" id="24093696"/>
<dbReference type="Gene3D" id="1.25.40.20">
    <property type="entry name" value="Ankyrin repeat-containing domain"/>
    <property type="match status" value="1"/>
</dbReference>
<evidence type="ECO:0000313" key="2">
    <source>
        <dbReference type="EMBL" id="CCL98785.1"/>
    </source>
</evidence>
<dbReference type="InterPro" id="IPR036770">
    <property type="entry name" value="Ankyrin_rpt-contain_sf"/>
</dbReference>
<name>J4GIL4_9APHY</name>
<evidence type="ECO:0000313" key="3">
    <source>
        <dbReference type="Proteomes" id="UP000006352"/>
    </source>
</evidence>
<dbReference type="Proteomes" id="UP000006352">
    <property type="component" value="Unassembled WGS sequence"/>
</dbReference>
<dbReference type="OrthoDB" id="539213at2759"/>
<dbReference type="STRING" id="599839.J4GIL4"/>
<reference evidence="2 3" key="1">
    <citation type="journal article" date="2012" name="Appl. Environ. Microbiol.">
        <title>Short-read sequencing for genomic analysis of the brown rot fungus Fibroporia radiculosa.</title>
        <authorList>
            <person name="Tang J.D."/>
            <person name="Perkins A.D."/>
            <person name="Sonstegard T.S."/>
            <person name="Schroeder S.G."/>
            <person name="Burgess S.C."/>
            <person name="Diehl S.V."/>
        </authorList>
    </citation>
    <scope>NUCLEOTIDE SEQUENCE [LARGE SCALE GENOMIC DNA]</scope>
    <source>
        <strain evidence="2 3">TFFH 294</strain>
    </source>
</reference>
<dbReference type="RefSeq" id="XP_012178068.1">
    <property type="nucleotide sequence ID" value="XM_012322678.1"/>
</dbReference>
<accession>J4GIL4</accession>
<dbReference type="AlphaFoldDB" id="J4GIL4"/>
<feature type="compositionally biased region" description="Basic and acidic residues" evidence="1">
    <location>
        <begin position="217"/>
        <end position="235"/>
    </location>
</feature>
<protein>
    <submittedName>
        <fullName evidence="2">Uncharacterized protein</fullName>
    </submittedName>
</protein>
<keyword evidence="3" id="KW-1185">Reference proteome</keyword>
<organism evidence="2 3">
    <name type="scientific">Fibroporia radiculosa</name>
    <dbReference type="NCBI Taxonomy" id="599839"/>
    <lineage>
        <taxon>Eukaryota</taxon>
        <taxon>Fungi</taxon>
        <taxon>Dikarya</taxon>
        <taxon>Basidiomycota</taxon>
        <taxon>Agaricomycotina</taxon>
        <taxon>Agaricomycetes</taxon>
        <taxon>Polyporales</taxon>
        <taxon>Fibroporiaceae</taxon>
        <taxon>Fibroporia</taxon>
    </lineage>
</organism>
<evidence type="ECO:0000256" key="1">
    <source>
        <dbReference type="SAM" id="MobiDB-lite"/>
    </source>
</evidence>
<proteinExistence type="predicted"/>
<sequence>MYPRLALNTLPVELLYEIQQFATSESLPLSSRHFYAVFKSAPTSVHAQYLIGRYLHHSEYARAGLATIVLRYPICTQSVLEAIFRSPDCPATHLQNGRTATELPRRLFRTLTPRLSNRPSRKRKRGSDVNGNWSEDDEPIPFLRYLYDHPRIPPPFTNSYDGYALTKAVHVGFVPLVRFLLDHDASPARKDGLAVMVAIRRKDLALVRMLIEPDSQADQRPKAKPREGNDTKEYLSSKRRKLEDRMIVSQAMLKMAVKCDAREIVDYFMKEKGCIPDMQTVLTMAPSK</sequence>
<gene>
    <name evidence="2" type="ORF">FIBRA_00790</name>
</gene>
<dbReference type="InParanoid" id="J4GIL4"/>